<gene>
    <name evidence="7" type="ORF">JOS67_15810</name>
</gene>
<keyword evidence="4 5" id="KW-0472">Membrane</keyword>
<feature type="transmembrane region" description="Helical" evidence="5">
    <location>
        <begin position="38"/>
        <end position="55"/>
    </location>
</feature>
<dbReference type="Pfam" id="PF06271">
    <property type="entry name" value="RDD"/>
    <property type="match status" value="1"/>
</dbReference>
<reference evidence="7 8" key="1">
    <citation type="submission" date="2021-01" db="EMBL/GenBank/DDBJ databases">
        <title>Characterization of a novel blaVMB-2- harboring plasmid in Vibrio diabolicus.</title>
        <authorList>
            <person name="Liu M."/>
        </authorList>
    </citation>
    <scope>NUCLEOTIDE SEQUENCE [LARGE SCALE GENOMIC DNA]</scope>
    <source>
        <strain evidence="7 8">SLV18</strain>
        <plasmid evidence="7 8">pSLV18-111K</plasmid>
    </source>
</reference>
<feature type="domain" description="RDD" evidence="6">
    <location>
        <begin position="2"/>
        <end position="114"/>
    </location>
</feature>
<dbReference type="AlphaFoldDB" id="A0AA92LW24"/>
<proteinExistence type="predicted"/>
<keyword evidence="2 5" id="KW-0812">Transmembrane</keyword>
<keyword evidence="3 5" id="KW-1133">Transmembrane helix</keyword>
<comment type="subcellular location">
    <subcellularLocation>
        <location evidence="1">Membrane</location>
        <topology evidence="1">Multi-pass membrane protein</topology>
    </subcellularLocation>
</comment>
<evidence type="ECO:0000256" key="1">
    <source>
        <dbReference type="ARBA" id="ARBA00004141"/>
    </source>
</evidence>
<evidence type="ECO:0000313" key="7">
    <source>
        <dbReference type="EMBL" id="QRG84325.1"/>
    </source>
</evidence>
<evidence type="ECO:0000256" key="4">
    <source>
        <dbReference type="ARBA" id="ARBA00023136"/>
    </source>
</evidence>
<name>A0AA92LW24_9VIBR</name>
<dbReference type="RefSeq" id="WP_025767057.1">
    <property type="nucleotide sequence ID" value="NZ_CP069196.1"/>
</dbReference>
<accession>A0AA92LW24</accession>
<dbReference type="InterPro" id="IPR010432">
    <property type="entry name" value="RDD"/>
</dbReference>
<dbReference type="EMBL" id="CP069196">
    <property type="protein sequence ID" value="QRG84325.1"/>
    <property type="molecule type" value="Genomic_DNA"/>
</dbReference>
<feature type="transmembrane region" description="Helical" evidence="5">
    <location>
        <begin position="6"/>
        <end position="26"/>
    </location>
</feature>
<evidence type="ECO:0000256" key="5">
    <source>
        <dbReference type="SAM" id="Phobius"/>
    </source>
</evidence>
<evidence type="ECO:0000259" key="6">
    <source>
        <dbReference type="Pfam" id="PF06271"/>
    </source>
</evidence>
<geneLocation type="plasmid" evidence="7 8">
    <name>pSLV18-111K</name>
</geneLocation>
<organism evidence="7 8">
    <name type="scientific">Vibrio diabolicus</name>
    <dbReference type="NCBI Taxonomy" id="50719"/>
    <lineage>
        <taxon>Bacteria</taxon>
        <taxon>Pseudomonadati</taxon>
        <taxon>Pseudomonadota</taxon>
        <taxon>Gammaproteobacteria</taxon>
        <taxon>Vibrionales</taxon>
        <taxon>Vibrionaceae</taxon>
        <taxon>Vibrio</taxon>
        <taxon>Vibrio diabolicus subgroup</taxon>
    </lineage>
</organism>
<sequence length="123" mass="14401">MIKRFLAFVTDYCLISLLFGILEFYVFELNALTIQSIGYFYVFFFFTMMGQYILLKRTLGEKIFKLQVQGKEGENVEVSTYVYRLFGTLICLTVPILFLIVVFPKRRSLSDRMSSSNVKTRIV</sequence>
<keyword evidence="7" id="KW-0614">Plasmid</keyword>
<evidence type="ECO:0000313" key="8">
    <source>
        <dbReference type="Proteomes" id="UP000596337"/>
    </source>
</evidence>
<feature type="transmembrane region" description="Helical" evidence="5">
    <location>
        <begin position="81"/>
        <end position="103"/>
    </location>
</feature>
<evidence type="ECO:0000256" key="2">
    <source>
        <dbReference type="ARBA" id="ARBA00022692"/>
    </source>
</evidence>
<protein>
    <submittedName>
        <fullName evidence="7">RDD family protein</fullName>
    </submittedName>
</protein>
<dbReference type="GO" id="GO:0016020">
    <property type="term" value="C:membrane"/>
    <property type="evidence" value="ECO:0007669"/>
    <property type="project" value="UniProtKB-SubCell"/>
</dbReference>
<evidence type="ECO:0000256" key="3">
    <source>
        <dbReference type="ARBA" id="ARBA00022989"/>
    </source>
</evidence>
<dbReference type="Proteomes" id="UP000596337">
    <property type="component" value="Plasmid pSLV18-111K"/>
</dbReference>